<accession>A0A077QJY7</accession>
<evidence type="ECO:0008006" key="3">
    <source>
        <dbReference type="Google" id="ProtNLM"/>
    </source>
</evidence>
<dbReference type="RefSeq" id="WP_038189234.1">
    <property type="nucleotide sequence ID" value="NZ_CAWLWA010000188.1"/>
</dbReference>
<dbReference type="EMBL" id="CBTB010000188">
    <property type="protein sequence ID" value="CDH33580.1"/>
    <property type="molecule type" value="Genomic_DNA"/>
</dbReference>
<name>A0A077QJY7_XENBV</name>
<sequence length="292" mass="33148">MAISPSHSLGQIIGYAMELAFFEIIKTSVSDGGYYVDRQGSRPARNYRKKVTWIDYNQNKHDLDFVIEKNGTDEVVGIPVAFIESAWRRYTKHSVNKAGEIANALIPLRLTYRGHNPFVGAIVAGEWTIGGLTHMKSQGINVVYIPVPVIVDAFKCVDVDFNFNEDTSTEDLQYQVDKWSSLSDEHKWSVVENLIKSTNPYFDDFIGELRTHLSRKIDRILIVPLYGDVLYAGTLDEAINVIHNFDAGLGYSQSLDLKKIEIQLRFTNLDKIDASFTSKQDAIQWLELNKSY</sequence>
<organism evidence="1 2">
    <name type="scientific">Xenorhabdus bovienii str. Intermedium</name>
    <dbReference type="NCBI Taxonomy" id="1379677"/>
    <lineage>
        <taxon>Bacteria</taxon>
        <taxon>Pseudomonadati</taxon>
        <taxon>Pseudomonadota</taxon>
        <taxon>Gammaproteobacteria</taxon>
        <taxon>Enterobacterales</taxon>
        <taxon>Morganellaceae</taxon>
        <taxon>Xenorhabdus</taxon>
    </lineage>
</organism>
<evidence type="ECO:0000313" key="2">
    <source>
        <dbReference type="Proteomes" id="UP000028480"/>
    </source>
</evidence>
<reference evidence="1" key="1">
    <citation type="submission" date="2013-07" db="EMBL/GenBank/DDBJ databases">
        <title>Sub-species coevolution in mutualistic symbiosis.</title>
        <authorList>
            <person name="Murfin K."/>
            <person name="Klassen J."/>
            <person name="Lee M."/>
            <person name="Forst S."/>
            <person name="Stock P."/>
            <person name="Goodrich-Blair H."/>
        </authorList>
    </citation>
    <scope>NUCLEOTIDE SEQUENCE [LARGE SCALE GENOMIC DNA]</scope>
    <source>
        <strain evidence="1">Intermedium</strain>
    </source>
</reference>
<gene>
    <name evidence="1" type="ORF">XBI1_2680001</name>
</gene>
<evidence type="ECO:0000313" key="1">
    <source>
        <dbReference type="EMBL" id="CDH33580.1"/>
    </source>
</evidence>
<protein>
    <recommendedName>
        <fullName evidence="3">DNA methylase</fullName>
    </recommendedName>
</protein>
<dbReference type="Proteomes" id="UP000028480">
    <property type="component" value="Unassembled WGS sequence"/>
</dbReference>
<dbReference type="AlphaFoldDB" id="A0A077QJY7"/>
<proteinExistence type="predicted"/>
<dbReference type="HOGENOM" id="CLU_952120_0_0_6"/>
<comment type="caution">
    <text evidence="1">The sequence shown here is derived from an EMBL/GenBank/DDBJ whole genome shotgun (WGS) entry which is preliminary data.</text>
</comment>